<dbReference type="Proteomes" id="UP000030745">
    <property type="component" value="Unassembled WGS sequence"/>
</dbReference>
<name>A0A067C471_SAPPC</name>
<dbReference type="VEuPathDB" id="FungiDB:SPRG_20893"/>
<sequence>STTNDNRFQARSRYCHRASHRLDLDDSTAIELTGMSPLTSSSRCLRVAGYQISTRATQPLVGDTY</sequence>
<dbReference type="GeneID" id="24141883"/>
<dbReference type="EMBL" id="KK583248">
    <property type="protein sequence ID" value="KDO23940.1"/>
    <property type="molecule type" value="Genomic_DNA"/>
</dbReference>
<keyword evidence="2" id="KW-1185">Reference proteome</keyword>
<proteinExistence type="predicted"/>
<dbReference type="KEGG" id="spar:SPRG_20893"/>
<gene>
    <name evidence="1" type="ORF">SPRG_20893</name>
</gene>
<organism evidence="1 2">
    <name type="scientific">Saprolegnia parasitica (strain CBS 223.65)</name>
    <dbReference type="NCBI Taxonomy" id="695850"/>
    <lineage>
        <taxon>Eukaryota</taxon>
        <taxon>Sar</taxon>
        <taxon>Stramenopiles</taxon>
        <taxon>Oomycota</taxon>
        <taxon>Saprolegniomycetes</taxon>
        <taxon>Saprolegniales</taxon>
        <taxon>Saprolegniaceae</taxon>
        <taxon>Saprolegnia</taxon>
    </lineage>
</organism>
<dbReference type="AlphaFoldDB" id="A0A067C471"/>
<accession>A0A067C471</accession>
<evidence type="ECO:0000313" key="1">
    <source>
        <dbReference type="EMBL" id="KDO23940.1"/>
    </source>
</evidence>
<evidence type="ECO:0000313" key="2">
    <source>
        <dbReference type="Proteomes" id="UP000030745"/>
    </source>
</evidence>
<protein>
    <submittedName>
        <fullName evidence="1">Uncharacterized protein</fullName>
    </submittedName>
</protein>
<reference evidence="1 2" key="1">
    <citation type="journal article" date="2013" name="PLoS Genet.">
        <title>Distinctive expansion of potential virulence genes in the genome of the oomycete fish pathogen Saprolegnia parasitica.</title>
        <authorList>
            <person name="Jiang R.H."/>
            <person name="de Bruijn I."/>
            <person name="Haas B.J."/>
            <person name="Belmonte R."/>
            <person name="Lobach L."/>
            <person name="Christie J."/>
            <person name="van den Ackerveken G."/>
            <person name="Bottin A."/>
            <person name="Bulone V."/>
            <person name="Diaz-Moreno S.M."/>
            <person name="Dumas B."/>
            <person name="Fan L."/>
            <person name="Gaulin E."/>
            <person name="Govers F."/>
            <person name="Grenville-Briggs L.J."/>
            <person name="Horner N.R."/>
            <person name="Levin J.Z."/>
            <person name="Mammella M."/>
            <person name="Meijer H.J."/>
            <person name="Morris P."/>
            <person name="Nusbaum C."/>
            <person name="Oome S."/>
            <person name="Phillips A.J."/>
            <person name="van Rooyen D."/>
            <person name="Rzeszutek E."/>
            <person name="Saraiva M."/>
            <person name="Secombes C.J."/>
            <person name="Seidl M.F."/>
            <person name="Snel B."/>
            <person name="Stassen J.H."/>
            <person name="Sykes S."/>
            <person name="Tripathy S."/>
            <person name="van den Berg H."/>
            <person name="Vega-Arreguin J.C."/>
            <person name="Wawra S."/>
            <person name="Young S.K."/>
            <person name="Zeng Q."/>
            <person name="Dieguez-Uribeondo J."/>
            <person name="Russ C."/>
            <person name="Tyler B.M."/>
            <person name="van West P."/>
        </authorList>
    </citation>
    <scope>NUCLEOTIDE SEQUENCE [LARGE SCALE GENOMIC DNA]</scope>
    <source>
        <strain evidence="1 2">CBS 223.65</strain>
    </source>
</reference>
<dbReference type="RefSeq" id="XP_012205417.1">
    <property type="nucleotide sequence ID" value="XM_012350027.1"/>
</dbReference>
<feature type="non-terminal residue" evidence="1">
    <location>
        <position position="1"/>
    </location>
</feature>